<name>A0ABM1ER50_PRICU</name>
<feature type="signal peptide" evidence="1">
    <location>
        <begin position="1"/>
        <end position="22"/>
    </location>
</feature>
<accession>A0ABM1ER50</accession>
<keyword evidence="2" id="KW-1185">Reference proteome</keyword>
<evidence type="ECO:0000256" key="1">
    <source>
        <dbReference type="SAM" id="SignalP"/>
    </source>
</evidence>
<proteinExistence type="predicted"/>
<feature type="chain" id="PRO_5047084796" evidence="1">
    <location>
        <begin position="23"/>
        <end position="251"/>
    </location>
</feature>
<evidence type="ECO:0000313" key="3">
    <source>
        <dbReference type="RefSeq" id="XP_014674671.1"/>
    </source>
</evidence>
<protein>
    <submittedName>
        <fullName evidence="3">Uncharacterized protein LOC106814827</fullName>
    </submittedName>
</protein>
<dbReference type="Proteomes" id="UP000695022">
    <property type="component" value="Unplaced"/>
</dbReference>
<keyword evidence="1" id="KW-0732">Signal</keyword>
<organism evidence="2 3">
    <name type="scientific">Priapulus caudatus</name>
    <name type="common">Priapulid worm</name>
    <dbReference type="NCBI Taxonomy" id="37621"/>
    <lineage>
        <taxon>Eukaryota</taxon>
        <taxon>Metazoa</taxon>
        <taxon>Ecdysozoa</taxon>
        <taxon>Scalidophora</taxon>
        <taxon>Priapulida</taxon>
        <taxon>Priapulimorpha</taxon>
        <taxon>Priapulimorphida</taxon>
        <taxon>Priapulidae</taxon>
        <taxon>Priapulus</taxon>
    </lineage>
</organism>
<dbReference type="RefSeq" id="XP_014674671.1">
    <property type="nucleotide sequence ID" value="XM_014819185.1"/>
</dbReference>
<sequence length="251" mass="27152">MTDPGGKLILLACLVSVVVTDGSEKTWEVVPTFEDCDATDSSDDGPSCESCRDGCDSELLLGMSVDNRTTSAIRLTFDLAPFIKNLGTRSIYGEPPSLRFDVQGVTAHLKLRCLHLTGSGQDAFSGMIQARANWISPYTYDTYSPIDVNSVVYYDDVLSDSARDTVDTGAGPEIDVLQRLFVSSEQCASESVSLPLTDIVQLWLQSKATMPLNLTIECVEHRSGSASGIAFSGNIRERSPHLIIDFQGRGG</sequence>
<dbReference type="GeneID" id="106814827"/>
<gene>
    <name evidence="3" type="primary">LOC106814827</name>
</gene>
<evidence type="ECO:0000313" key="2">
    <source>
        <dbReference type="Proteomes" id="UP000695022"/>
    </source>
</evidence>
<reference evidence="3" key="1">
    <citation type="submission" date="2025-08" db="UniProtKB">
        <authorList>
            <consortium name="RefSeq"/>
        </authorList>
    </citation>
    <scope>IDENTIFICATION</scope>
</reference>